<accession>A0ABW1DGB5</accession>
<proteinExistence type="predicted"/>
<evidence type="ECO:0008006" key="4">
    <source>
        <dbReference type="Google" id="ProtNLM"/>
    </source>
</evidence>
<keyword evidence="1" id="KW-0732">Signal</keyword>
<comment type="caution">
    <text evidence="2">The sequence shown here is derived from an EMBL/GenBank/DDBJ whole genome shotgun (WGS) entry which is preliminary data.</text>
</comment>
<name>A0ABW1DGB5_9DEIO</name>
<feature type="signal peptide" evidence="1">
    <location>
        <begin position="1"/>
        <end position="18"/>
    </location>
</feature>
<gene>
    <name evidence="2" type="ORF">ACFPQ6_02960</name>
</gene>
<feature type="chain" id="PRO_5047304313" description="DUF4402 domain-containing protein" evidence="1">
    <location>
        <begin position="19"/>
        <end position="196"/>
    </location>
</feature>
<evidence type="ECO:0000313" key="2">
    <source>
        <dbReference type="EMBL" id="MFC5847260.1"/>
    </source>
</evidence>
<dbReference type="RefSeq" id="WP_380046252.1">
    <property type="nucleotide sequence ID" value="NZ_JBHSOH010000004.1"/>
</dbReference>
<protein>
    <recommendedName>
        <fullName evidence="4">DUF4402 domain-containing protein</fullName>
    </recommendedName>
</protein>
<evidence type="ECO:0000256" key="1">
    <source>
        <dbReference type="SAM" id="SignalP"/>
    </source>
</evidence>
<sequence>MSKLPLLLAGLLWSAAGAQFVAPQVTVTPASAPPALQVAQTVRIQPARPTARVAAGYTTGSLTLTLFSEVPAEVGVTASDPRLVLRGAPGNKVRLGAYALTSLNFVALEAHEGTLEVRNSEGRLIASAPYVVAPAARVNQSASLNYSPRSRQGTLSYSLSKVPATGLDPRISLNVGVGLDLDTGTAGGNVGVSVSW</sequence>
<organism evidence="2 3">
    <name type="scientific">Deinococcus petrolearius</name>
    <dbReference type="NCBI Taxonomy" id="1751295"/>
    <lineage>
        <taxon>Bacteria</taxon>
        <taxon>Thermotogati</taxon>
        <taxon>Deinococcota</taxon>
        <taxon>Deinococci</taxon>
        <taxon>Deinococcales</taxon>
        <taxon>Deinococcaceae</taxon>
        <taxon>Deinococcus</taxon>
    </lineage>
</organism>
<evidence type="ECO:0000313" key="3">
    <source>
        <dbReference type="Proteomes" id="UP001595979"/>
    </source>
</evidence>
<reference evidence="3" key="1">
    <citation type="journal article" date="2019" name="Int. J. Syst. Evol. Microbiol.">
        <title>The Global Catalogue of Microorganisms (GCM) 10K type strain sequencing project: providing services to taxonomists for standard genome sequencing and annotation.</title>
        <authorList>
            <consortium name="The Broad Institute Genomics Platform"/>
            <consortium name="The Broad Institute Genome Sequencing Center for Infectious Disease"/>
            <person name="Wu L."/>
            <person name="Ma J."/>
        </authorList>
    </citation>
    <scope>NUCLEOTIDE SEQUENCE [LARGE SCALE GENOMIC DNA]</scope>
    <source>
        <strain evidence="3">CGMCC 1.15053</strain>
    </source>
</reference>
<keyword evidence="3" id="KW-1185">Reference proteome</keyword>
<dbReference type="Proteomes" id="UP001595979">
    <property type="component" value="Unassembled WGS sequence"/>
</dbReference>
<dbReference type="EMBL" id="JBHSOH010000004">
    <property type="protein sequence ID" value="MFC5847260.1"/>
    <property type="molecule type" value="Genomic_DNA"/>
</dbReference>